<evidence type="ECO:0000256" key="15">
    <source>
        <dbReference type="PROSITE-ProRule" id="PRU00124"/>
    </source>
</evidence>
<feature type="disulfide bond" evidence="15">
    <location>
        <begin position="152"/>
        <end position="164"/>
    </location>
</feature>
<dbReference type="PROSITE" id="PS01209">
    <property type="entry name" value="LDLRA_1"/>
    <property type="match status" value="3"/>
</dbReference>
<dbReference type="SMART" id="SM00192">
    <property type="entry name" value="LDLa"/>
    <property type="match status" value="8"/>
</dbReference>
<keyword evidence="5 18" id="KW-0812">Transmembrane</keyword>
<keyword evidence="12" id="KW-0675">Receptor</keyword>
<feature type="signal peptide" evidence="19">
    <location>
        <begin position="1"/>
        <end position="28"/>
    </location>
</feature>
<dbReference type="InterPro" id="IPR001881">
    <property type="entry name" value="EGF-like_Ca-bd_dom"/>
</dbReference>
<feature type="repeat" description="LDL-receptor class B" evidence="16">
    <location>
        <begin position="523"/>
        <end position="565"/>
    </location>
</feature>
<feature type="disulfide bond" evidence="15">
    <location>
        <begin position="120"/>
        <end position="138"/>
    </location>
</feature>
<evidence type="ECO:0000259" key="20">
    <source>
        <dbReference type="PROSITE" id="PS50026"/>
    </source>
</evidence>
<dbReference type="Pfam" id="PF14670">
    <property type="entry name" value="FXa_inhibition"/>
    <property type="match status" value="1"/>
</dbReference>
<feature type="disulfide bond" evidence="14">
    <location>
        <begin position="396"/>
        <end position="406"/>
    </location>
</feature>
<dbReference type="PROSITE" id="PS00010">
    <property type="entry name" value="ASX_HYDROXYL"/>
    <property type="match status" value="1"/>
</dbReference>
<comment type="caution">
    <text evidence="14">Lacks conserved residue(s) required for the propagation of feature annotation.</text>
</comment>
<dbReference type="OrthoDB" id="5958943at2759"/>
<dbReference type="STRING" id="37653.A0A0L8GCJ0"/>
<dbReference type="Pfam" id="PF00057">
    <property type="entry name" value="Ldl_recept_a"/>
    <property type="match status" value="7"/>
</dbReference>
<protein>
    <recommendedName>
        <fullName evidence="20">EGF-like domain-containing protein</fullName>
    </recommendedName>
</protein>
<evidence type="ECO:0000256" key="18">
    <source>
        <dbReference type="SAM" id="Phobius"/>
    </source>
</evidence>
<feature type="region of interest" description="Disordered" evidence="17">
    <location>
        <begin position="767"/>
        <end position="797"/>
    </location>
</feature>
<dbReference type="PROSITE" id="PS50068">
    <property type="entry name" value="LDLRA_2"/>
    <property type="match status" value="8"/>
</dbReference>
<organism evidence="21">
    <name type="scientific">Octopus bimaculoides</name>
    <name type="common">California two-spotted octopus</name>
    <dbReference type="NCBI Taxonomy" id="37653"/>
    <lineage>
        <taxon>Eukaryota</taxon>
        <taxon>Metazoa</taxon>
        <taxon>Spiralia</taxon>
        <taxon>Lophotrochozoa</taxon>
        <taxon>Mollusca</taxon>
        <taxon>Cephalopoda</taxon>
        <taxon>Coleoidea</taxon>
        <taxon>Octopodiformes</taxon>
        <taxon>Octopoda</taxon>
        <taxon>Incirrata</taxon>
        <taxon>Octopodidae</taxon>
        <taxon>Octopus</taxon>
    </lineage>
</organism>
<comment type="subcellular location">
    <subcellularLocation>
        <location evidence="1">Cell membrane</location>
        <topology evidence="1">Single-pass type I membrane protein</topology>
    </subcellularLocation>
</comment>
<evidence type="ECO:0000256" key="17">
    <source>
        <dbReference type="SAM" id="MobiDB-lite"/>
    </source>
</evidence>
<feature type="chain" id="PRO_5005583021" description="EGF-like domain-containing protein" evidence="19">
    <location>
        <begin position="29"/>
        <end position="975"/>
    </location>
</feature>
<sequence length="975" mass="108612">MKLLSHLFSYYFILTFLTLFIFLQATSAVTPDCDSNKFNCGDGTCIALNALCDSFEDCDNGSDEHNCFNATCGPTESSCDNGQCIPQKWVCDEEIDCNDRSDENPKTCAERKCPDDHFSCENGLCITVDWLCDGQNDCPNGLDEKNCVQDKCLAKEFRCSNGDCINNGWVCDGENDCVDESDEKGCEPRTCQPDEFECDTHTCINPSWICDGDGDCSDNTDENNCTTISNECTSLDFICKNEICITKSWKCDGDEDCLDGSDEVDCTHTCDNDHFLCEESKECLHKLLKCDGSVDCESGSDEKDCGSSGNTCTDRTFDCYGDKKKCIPWNKVCDFRNDCGNWQDENDELCQEKYPCKDDNGGCQQQCISLRHMHRCDCLAGYKLVGNSSCQDVDECEIFGTCSQLCENHIGSYKCSCLQGYELHDRNSCKTVGPRPWLIVSNKADVRKLQLGTHKYKLIHSKSDNAIALDFDYSEGMVYWTDITQEKILRAPFDADDAVNSSETVIGTGLKHPDGLAVDWIHHNVYWTDTGLTKIFVANKSGHHVKTLIEEGLREPRAIAVDPKRGWFYWTDWGYPASIQMCGMNGKHSRKIVVNIQWPNGLTIDYENQRLYWIDAKLRKIESSNLNGGQRITILSSRRYILFPFAITVFEDTLYWTDRNSESICQANKFTGEHFERLGLQLREPMDLHVYHHTRQPSSTSHCGPNNGGCAHLCLPDPHDDGDTTYTCVCADGYMSLRNGRECVHQGPFDIAANSSTVLTKSNVSLTSNTTTTTTSTTPPSPPPIKINDSTTVTTPPTTTSIITLHPLKENNTHTQPATAVTNISTLSNDSGNTIQSVTKPSHTTTSKSRGIVPSTRTLVRSSTITPTTPGDNQSNSDSSITQASTGNSLNQTTPVVIQKPKETGKITGIVTTVLILILIILIVITYVSYKAYRKKRTKHMNFDNPVYRKTTEDRIMLERNTSNQLPATLQPLTA</sequence>
<evidence type="ECO:0000256" key="16">
    <source>
        <dbReference type="PROSITE-ProRule" id="PRU00461"/>
    </source>
</evidence>
<dbReference type="PRINTS" id="PR00261">
    <property type="entry name" value="LDLRECEPTOR"/>
</dbReference>
<dbReference type="Pfam" id="PF00058">
    <property type="entry name" value="Ldl_recept_b"/>
    <property type="match status" value="3"/>
</dbReference>
<accession>A0A0L8GCJ0</accession>
<dbReference type="InterPro" id="IPR051221">
    <property type="entry name" value="LDLR-related"/>
</dbReference>
<keyword evidence="2" id="KW-1003">Cell membrane</keyword>
<feature type="disulfide bond" evidence="15">
    <location>
        <begin position="40"/>
        <end position="58"/>
    </location>
</feature>
<feature type="repeat" description="LDL-receptor class B" evidence="16">
    <location>
        <begin position="476"/>
        <end position="522"/>
    </location>
</feature>
<feature type="disulfide bond" evidence="15">
    <location>
        <begin position="79"/>
        <end position="97"/>
    </location>
</feature>
<keyword evidence="11 14" id="KW-1015">Disulfide bond</keyword>
<feature type="compositionally biased region" description="Low complexity" evidence="17">
    <location>
        <begin position="767"/>
        <end position="778"/>
    </location>
</feature>
<evidence type="ECO:0000256" key="13">
    <source>
        <dbReference type="ARBA" id="ARBA00023180"/>
    </source>
</evidence>
<dbReference type="GO" id="GO:0043235">
    <property type="term" value="C:receptor complex"/>
    <property type="evidence" value="ECO:0007669"/>
    <property type="project" value="TreeGrafter"/>
</dbReference>
<evidence type="ECO:0000256" key="12">
    <source>
        <dbReference type="ARBA" id="ARBA00023170"/>
    </source>
</evidence>
<dbReference type="InterPro" id="IPR018097">
    <property type="entry name" value="EGF_Ca-bd_CS"/>
</dbReference>
<keyword evidence="3 14" id="KW-0245">EGF-like domain</keyword>
<evidence type="ECO:0000313" key="21">
    <source>
        <dbReference type="EMBL" id="KOF74633.1"/>
    </source>
</evidence>
<evidence type="ECO:0000256" key="3">
    <source>
        <dbReference type="ARBA" id="ARBA00022536"/>
    </source>
</evidence>
<dbReference type="GO" id="GO:0006897">
    <property type="term" value="P:endocytosis"/>
    <property type="evidence" value="ECO:0007669"/>
    <property type="project" value="UniProtKB-KW"/>
</dbReference>
<dbReference type="PROSITE" id="PS01187">
    <property type="entry name" value="EGF_CA"/>
    <property type="match status" value="1"/>
</dbReference>
<gene>
    <name evidence="21" type="ORF">OCBIM_22035845mg</name>
</gene>
<dbReference type="SUPFAM" id="SSF63825">
    <property type="entry name" value="YWTD domain"/>
    <property type="match status" value="1"/>
</dbReference>
<dbReference type="EMBL" id="KQ422575">
    <property type="protein sequence ID" value="KOF74633.1"/>
    <property type="molecule type" value="Genomic_DNA"/>
</dbReference>
<evidence type="ECO:0000256" key="4">
    <source>
        <dbReference type="ARBA" id="ARBA00022583"/>
    </source>
</evidence>
<dbReference type="SUPFAM" id="SSF57424">
    <property type="entry name" value="LDL receptor-like module"/>
    <property type="match status" value="8"/>
</dbReference>
<feature type="disulfide bond" evidence="15">
    <location>
        <begin position="159"/>
        <end position="177"/>
    </location>
</feature>
<evidence type="ECO:0000256" key="14">
    <source>
        <dbReference type="PROSITE-ProRule" id="PRU00076"/>
    </source>
</evidence>
<dbReference type="FunFam" id="2.10.25.10:FF:000009">
    <property type="entry name" value="Low-density lipoprotein receptor isoform 1"/>
    <property type="match status" value="1"/>
</dbReference>
<dbReference type="FunFam" id="2.120.10.30:FF:000008">
    <property type="entry name" value="Low-density lipoprotein receptor-related protein 4"/>
    <property type="match status" value="1"/>
</dbReference>
<dbReference type="InterPro" id="IPR000742">
    <property type="entry name" value="EGF"/>
</dbReference>
<dbReference type="InterPro" id="IPR002172">
    <property type="entry name" value="LDrepeatLR_classA_rpt"/>
</dbReference>
<feature type="disulfide bond" evidence="15">
    <location>
        <begin position="113"/>
        <end position="125"/>
    </location>
</feature>
<evidence type="ECO:0000256" key="1">
    <source>
        <dbReference type="ARBA" id="ARBA00004251"/>
    </source>
</evidence>
<feature type="disulfide bond" evidence="15">
    <location>
        <begin position="210"/>
        <end position="225"/>
    </location>
</feature>
<reference evidence="21" key="1">
    <citation type="submission" date="2015-07" db="EMBL/GenBank/DDBJ databases">
        <title>MeaNS - Measles Nucleotide Surveillance Program.</title>
        <authorList>
            <person name="Tran T."/>
            <person name="Druce J."/>
        </authorList>
    </citation>
    <scope>NUCLEOTIDE SEQUENCE</scope>
    <source>
        <strain evidence="21">UCB-OBI-ISO-001</strain>
        <tissue evidence="21">Gonad</tissue>
    </source>
</reference>
<evidence type="ECO:0000256" key="5">
    <source>
        <dbReference type="ARBA" id="ARBA00022692"/>
    </source>
</evidence>
<feature type="disulfide bond" evidence="15">
    <location>
        <begin position="72"/>
        <end position="84"/>
    </location>
</feature>
<keyword evidence="4" id="KW-0254">Endocytosis</keyword>
<dbReference type="Gene3D" id="2.120.10.30">
    <property type="entry name" value="TolB, C-terminal domain"/>
    <property type="match status" value="1"/>
</dbReference>
<dbReference type="PROSITE" id="PS01186">
    <property type="entry name" value="EGF_2"/>
    <property type="match status" value="1"/>
</dbReference>
<feature type="disulfide bond" evidence="15">
    <location>
        <begin position="290"/>
        <end position="305"/>
    </location>
</feature>
<dbReference type="InterPro" id="IPR011042">
    <property type="entry name" value="6-blade_b-propeller_TolB-like"/>
</dbReference>
<feature type="disulfide bond" evidence="15">
    <location>
        <begin position="198"/>
        <end position="216"/>
    </location>
</feature>
<keyword evidence="9 18" id="KW-1133">Transmembrane helix</keyword>
<name>A0A0L8GCJ0_OCTBM</name>
<dbReference type="Gene3D" id="2.40.128.620">
    <property type="match status" value="1"/>
</dbReference>
<dbReference type="PROSITE" id="PS51120">
    <property type="entry name" value="LDLRB"/>
    <property type="match status" value="4"/>
</dbReference>
<keyword evidence="7" id="KW-0677">Repeat</keyword>
<dbReference type="GO" id="GO:0005509">
    <property type="term" value="F:calcium ion binding"/>
    <property type="evidence" value="ECO:0007669"/>
    <property type="project" value="InterPro"/>
</dbReference>
<dbReference type="Gene3D" id="4.10.400.10">
    <property type="entry name" value="Low-density Lipoprotein Receptor"/>
    <property type="match status" value="7"/>
</dbReference>
<evidence type="ECO:0000256" key="9">
    <source>
        <dbReference type="ARBA" id="ARBA00022989"/>
    </source>
</evidence>
<dbReference type="GO" id="GO:0005886">
    <property type="term" value="C:plasma membrane"/>
    <property type="evidence" value="ECO:0007669"/>
    <property type="project" value="UniProtKB-SubCell"/>
</dbReference>
<keyword evidence="8" id="KW-0106">Calcium</keyword>
<dbReference type="PROSITE" id="PS50026">
    <property type="entry name" value="EGF_3"/>
    <property type="match status" value="1"/>
</dbReference>
<evidence type="ECO:0000256" key="8">
    <source>
        <dbReference type="ARBA" id="ARBA00022837"/>
    </source>
</evidence>
<dbReference type="PANTHER" id="PTHR22722">
    <property type="entry name" value="LOW-DENSITY LIPOPROTEIN RECEPTOR-RELATED PROTEIN 2-RELATED"/>
    <property type="match status" value="1"/>
</dbReference>
<feature type="disulfide bond" evidence="15">
    <location>
        <begin position="33"/>
        <end position="45"/>
    </location>
</feature>
<feature type="disulfide bond" evidence="15">
    <location>
        <begin position="251"/>
        <end position="266"/>
    </location>
</feature>
<keyword evidence="6 19" id="KW-0732">Signal</keyword>
<feature type="disulfide bond" evidence="15">
    <location>
        <begin position="132"/>
        <end position="147"/>
    </location>
</feature>
<evidence type="ECO:0000256" key="2">
    <source>
        <dbReference type="ARBA" id="ARBA00022475"/>
    </source>
</evidence>
<feature type="disulfide bond" evidence="15">
    <location>
        <begin position="52"/>
        <end position="67"/>
    </location>
</feature>
<keyword evidence="13" id="KW-0325">Glycoprotein</keyword>
<keyword evidence="10 18" id="KW-0472">Membrane</keyword>
<feature type="disulfide bond" evidence="15">
    <location>
        <begin position="191"/>
        <end position="203"/>
    </location>
</feature>
<proteinExistence type="predicted"/>
<dbReference type="CDD" id="cd00112">
    <property type="entry name" value="LDLa"/>
    <property type="match status" value="8"/>
</dbReference>
<dbReference type="CDD" id="cd00054">
    <property type="entry name" value="EGF_CA"/>
    <property type="match status" value="1"/>
</dbReference>
<dbReference type="InterPro" id="IPR000152">
    <property type="entry name" value="EGF-type_Asp/Asn_hydroxyl_site"/>
</dbReference>
<dbReference type="InterPro" id="IPR023415">
    <property type="entry name" value="LDLR_class-A_CS"/>
</dbReference>
<dbReference type="SUPFAM" id="SSF57196">
    <property type="entry name" value="EGF/Laminin"/>
    <property type="match status" value="3"/>
</dbReference>
<feature type="domain" description="EGF-like" evidence="20">
    <location>
        <begin position="392"/>
        <end position="430"/>
    </location>
</feature>
<feature type="region of interest" description="Disordered" evidence="17">
    <location>
        <begin position="824"/>
        <end position="897"/>
    </location>
</feature>
<evidence type="ECO:0000256" key="7">
    <source>
        <dbReference type="ARBA" id="ARBA00022737"/>
    </source>
</evidence>
<feature type="repeat" description="LDL-receptor class B" evidence="16">
    <location>
        <begin position="566"/>
        <end position="608"/>
    </location>
</feature>
<dbReference type="OMA" id="ADKRNCQ"/>
<dbReference type="AlphaFoldDB" id="A0A0L8GCJ0"/>
<feature type="repeat" description="LDL-receptor class B" evidence="16">
    <location>
        <begin position="609"/>
        <end position="653"/>
    </location>
</feature>
<feature type="disulfide bond" evidence="15">
    <location>
        <begin position="232"/>
        <end position="244"/>
    </location>
</feature>
<dbReference type="SMART" id="SM00179">
    <property type="entry name" value="EGF_CA"/>
    <property type="match status" value="2"/>
</dbReference>
<dbReference type="KEGG" id="obi:106877779"/>
<dbReference type="InterPro" id="IPR036055">
    <property type="entry name" value="LDL_receptor-like_sf"/>
</dbReference>
<dbReference type="SMART" id="SM00135">
    <property type="entry name" value="LY"/>
    <property type="match status" value="5"/>
</dbReference>
<evidence type="ECO:0000256" key="19">
    <source>
        <dbReference type="SAM" id="SignalP"/>
    </source>
</evidence>
<evidence type="ECO:0000256" key="10">
    <source>
        <dbReference type="ARBA" id="ARBA00023136"/>
    </source>
</evidence>
<evidence type="ECO:0000256" key="6">
    <source>
        <dbReference type="ARBA" id="ARBA00022729"/>
    </source>
</evidence>
<dbReference type="InterPro" id="IPR049883">
    <property type="entry name" value="NOTCH1_EGF-like"/>
</dbReference>
<dbReference type="InterPro" id="IPR000033">
    <property type="entry name" value="LDLR_classB_rpt"/>
</dbReference>
<dbReference type="PANTHER" id="PTHR22722:SF15">
    <property type="entry name" value="LOW-DENSITY LIPOPROTEIN RECEPTOR-RELATED"/>
    <property type="match status" value="1"/>
</dbReference>
<dbReference type="FunFam" id="4.10.400.10:FF:000034">
    <property type="entry name" value="Low-density lipoprotein receptor-related protein 2"/>
    <property type="match status" value="2"/>
</dbReference>
<feature type="compositionally biased region" description="Polar residues" evidence="17">
    <location>
        <begin position="824"/>
        <end position="896"/>
    </location>
</feature>
<feature type="disulfide bond" evidence="15">
    <location>
        <begin position="239"/>
        <end position="257"/>
    </location>
</feature>
<feature type="transmembrane region" description="Helical" evidence="18">
    <location>
        <begin position="907"/>
        <end position="930"/>
    </location>
</feature>
<evidence type="ECO:0000256" key="11">
    <source>
        <dbReference type="ARBA" id="ARBA00023157"/>
    </source>
</evidence>
<feature type="disulfide bond" evidence="15">
    <location>
        <begin position="171"/>
        <end position="186"/>
    </location>
</feature>
<dbReference type="SMART" id="SM00181">
    <property type="entry name" value="EGF"/>
    <property type="match status" value="6"/>
</dbReference>
<dbReference type="Gene3D" id="2.10.25.10">
    <property type="entry name" value="Laminin"/>
    <property type="match status" value="2"/>
</dbReference>
<dbReference type="Pfam" id="PF07645">
    <property type="entry name" value="EGF_CA"/>
    <property type="match status" value="1"/>
</dbReference>